<dbReference type="AlphaFoldDB" id="A0A2K1QAW6"/>
<dbReference type="InterPro" id="IPR000073">
    <property type="entry name" value="AB_hydrolase_1"/>
</dbReference>
<sequence>MNDNTTGVLLRETYLIDSDTADIQLQLLRRRRRDIGRASSSTTLMLIHGATFPSESLFDVPVDGISFMNVLATAGFDVWAVDARGYGGSTRPSEMAAPPDTASPLTPARVAARDLASAVEYVLAENGIERLSVVAMSWGGSVAGIYAERHDKYIEKLVLVAPLWLSNLPLRIDAGQPLTAWRLIHVDAFREAWLAGVPADQHEGLLPPGWFEQWATVTSSTDPDAAEPGTIRAPGGAIQDVREHWLANRPLYDPSAITAPVLLVHAEWDQDVRADMMQDLFKRFDSAAYRRWIEIGGGTHMILMESGRWQAFDAIINFLKEPAHRFRE</sequence>
<accession>A0A2K1QAW6</accession>
<keyword evidence="2" id="KW-0378">Hydrolase</keyword>
<dbReference type="GO" id="GO:0016787">
    <property type="term" value="F:hydrolase activity"/>
    <property type="evidence" value="ECO:0007669"/>
    <property type="project" value="UniProtKB-KW"/>
</dbReference>
<evidence type="ECO:0000259" key="1">
    <source>
        <dbReference type="Pfam" id="PF00561"/>
    </source>
</evidence>
<keyword evidence="3" id="KW-1185">Reference proteome</keyword>
<dbReference type="RefSeq" id="WP_103059521.1">
    <property type="nucleotide sequence ID" value="NZ_BSOF01000029.1"/>
</dbReference>
<protein>
    <submittedName>
        <fullName evidence="2">Alpha/beta hydrolase</fullName>
    </submittedName>
</protein>
<dbReference type="GO" id="GO:0016020">
    <property type="term" value="C:membrane"/>
    <property type="evidence" value="ECO:0007669"/>
    <property type="project" value="TreeGrafter"/>
</dbReference>
<comment type="caution">
    <text evidence="2">The sequence shown here is derived from an EMBL/GenBank/DDBJ whole genome shotgun (WGS) entry which is preliminary data.</text>
</comment>
<dbReference type="InterPro" id="IPR029058">
    <property type="entry name" value="AB_hydrolase_fold"/>
</dbReference>
<organism evidence="2 3">
    <name type="scientific">Mixta theicola</name>
    <dbReference type="NCBI Taxonomy" id="1458355"/>
    <lineage>
        <taxon>Bacteria</taxon>
        <taxon>Pseudomonadati</taxon>
        <taxon>Pseudomonadota</taxon>
        <taxon>Gammaproteobacteria</taxon>
        <taxon>Enterobacterales</taxon>
        <taxon>Erwiniaceae</taxon>
        <taxon>Mixta</taxon>
    </lineage>
</organism>
<dbReference type="SUPFAM" id="SSF53474">
    <property type="entry name" value="alpha/beta-Hydrolases"/>
    <property type="match status" value="1"/>
</dbReference>
<reference evidence="3" key="1">
    <citation type="submission" date="2017-09" db="EMBL/GenBank/DDBJ databases">
        <authorList>
            <person name="Palmer M."/>
            <person name="Steenkamp E.T."/>
            <person name="Coetzee M.P."/>
            <person name="Avontuur J.R."/>
            <person name="Van Zyl E."/>
            <person name="Chan W.-Y."/>
            <person name="Blom J."/>
            <person name="Venter S.N."/>
        </authorList>
    </citation>
    <scope>NUCLEOTIDE SEQUENCE [LARGE SCALE GENOMIC DNA]</scope>
    <source>
        <strain evidence="3">QC88-366</strain>
    </source>
</reference>
<proteinExistence type="predicted"/>
<dbReference type="InterPro" id="IPR050266">
    <property type="entry name" value="AB_hydrolase_sf"/>
</dbReference>
<evidence type="ECO:0000313" key="3">
    <source>
        <dbReference type="Proteomes" id="UP000236345"/>
    </source>
</evidence>
<dbReference type="PANTHER" id="PTHR43798">
    <property type="entry name" value="MONOACYLGLYCEROL LIPASE"/>
    <property type="match status" value="1"/>
</dbReference>
<name>A0A2K1QAW6_9GAMM</name>
<dbReference type="EMBL" id="NWUO01000005">
    <property type="protein sequence ID" value="PNS12166.1"/>
    <property type="molecule type" value="Genomic_DNA"/>
</dbReference>
<dbReference type="PANTHER" id="PTHR43798:SF33">
    <property type="entry name" value="HYDROLASE, PUTATIVE (AFU_ORTHOLOGUE AFUA_2G14860)-RELATED"/>
    <property type="match status" value="1"/>
</dbReference>
<dbReference type="Proteomes" id="UP000236345">
    <property type="component" value="Unassembled WGS sequence"/>
</dbReference>
<dbReference type="OrthoDB" id="9780134at2"/>
<gene>
    <name evidence="2" type="ORF">COO59_09330</name>
</gene>
<feature type="domain" description="AB hydrolase-1" evidence="1">
    <location>
        <begin position="66"/>
        <end position="305"/>
    </location>
</feature>
<evidence type="ECO:0000313" key="2">
    <source>
        <dbReference type="EMBL" id="PNS12166.1"/>
    </source>
</evidence>
<dbReference type="Gene3D" id="3.40.50.1820">
    <property type="entry name" value="alpha/beta hydrolase"/>
    <property type="match status" value="1"/>
</dbReference>
<dbReference type="Pfam" id="PF00561">
    <property type="entry name" value="Abhydrolase_1"/>
    <property type="match status" value="1"/>
</dbReference>